<reference evidence="1" key="1">
    <citation type="submission" date="2021-01" db="EMBL/GenBank/DDBJ databases">
        <authorList>
            <person name="Kaushik A."/>
        </authorList>
    </citation>
    <scope>NUCLEOTIDE SEQUENCE</scope>
    <source>
        <strain evidence="1">AG3-1AP</strain>
    </source>
</reference>
<evidence type="ECO:0008006" key="3">
    <source>
        <dbReference type="Google" id="ProtNLM"/>
    </source>
</evidence>
<organism evidence="1 2">
    <name type="scientific">Rhizoctonia solani</name>
    <dbReference type="NCBI Taxonomy" id="456999"/>
    <lineage>
        <taxon>Eukaryota</taxon>
        <taxon>Fungi</taxon>
        <taxon>Dikarya</taxon>
        <taxon>Basidiomycota</taxon>
        <taxon>Agaricomycotina</taxon>
        <taxon>Agaricomycetes</taxon>
        <taxon>Cantharellales</taxon>
        <taxon>Ceratobasidiaceae</taxon>
        <taxon>Rhizoctonia</taxon>
    </lineage>
</organism>
<evidence type="ECO:0000313" key="1">
    <source>
        <dbReference type="EMBL" id="CAE6440488.1"/>
    </source>
</evidence>
<dbReference type="Proteomes" id="UP000663831">
    <property type="component" value="Unassembled WGS sequence"/>
</dbReference>
<dbReference type="EMBL" id="CAJMWV010001565">
    <property type="protein sequence ID" value="CAE6440488.1"/>
    <property type="molecule type" value="Genomic_DNA"/>
</dbReference>
<dbReference type="PANTHER" id="PTHR14187:SF5">
    <property type="entry name" value="HEAT SHOCK 70 KDA PROTEIN 12A"/>
    <property type="match status" value="1"/>
</dbReference>
<dbReference type="Gene3D" id="3.30.420.40">
    <property type="match status" value="2"/>
</dbReference>
<dbReference type="Gene3D" id="3.90.640.10">
    <property type="entry name" value="Actin, Chain A, domain 4"/>
    <property type="match status" value="1"/>
</dbReference>
<sequence length="634" mass="70371">MYNGSHSNAVPGAHGRLTLCHPTIFSHGSNVGNEDNNNTGPTPLDNVWNKESQIMIGIDIGSTQSGVAVAFLQKGVKQTIHRVTQWPGQALEHQSKIPTLVWYDKHGKAKLFGAEAITQQARDSGEDNGWTLAKRFKLHLHPPEMRAKHSIKVDDLPNGLTLSRIYADFMKYLLKHTVPFFKDRIVDGPTIWEAYKDTATFVIGHPNGYSLREQDFLRKAAIDGGLVGAADAKSRVRFVTEAEASVHFCIAHSNISSRLRVGSNFAVCDAGGSTIDSTIYTVTATNPLLELAEKRDSACVQAGGLYIDDAVEKYLEDVLTRAGMSAEDIKEYVQEGVDDFERIPKRLFADGSEDLRLKLGERSFTDPNINVRRGVMTIQNPTPKRFFDYCVRAVTKSLDDQINGANISHILLVGGLGDSPFLRDQLRAHFSPAIQLVTVNDSTSKAVAEGAVMWNTMTSVFTRAPNWSYGIQGYVRFDSYSSDHRERTTFTTPDGYEKITGVWCEIVKKGVPLNVNTVCRQSFFRTYSTPHPNLESIEIALYSYSGNDQPKWLRSKGGSLLKGFDNVCLITADLRSLAGALEAKIGPRGTYWGLLFWVCVRFGDTEISAYLEWEEDGETRFGPISIIPQGVRWA</sequence>
<dbReference type="SUPFAM" id="SSF53067">
    <property type="entry name" value="Actin-like ATPase domain"/>
    <property type="match status" value="2"/>
</dbReference>
<dbReference type="InterPro" id="IPR043129">
    <property type="entry name" value="ATPase_NBD"/>
</dbReference>
<dbReference type="AlphaFoldDB" id="A0A8H2Y237"/>
<gene>
    <name evidence="1" type="ORF">RDB_LOCUS53271</name>
</gene>
<protein>
    <recommendedName>
        <fullName evidence="3">Heat shock 70 kDa protein 12A</fullName>
    </recommendedName>
</protein>
<dbReference type="PANTHER" id="PTHR14187">
    <property type="entry name" value="ALPHA KINASE/ELONGATION FACTOR 2 KINASE"/>
    <property type="match status" value="1"/>
</dbReference>
<comment type="caution">
    <text evidence="1">The sequence shown here is derived from an EMBL/GenBank/DDBJ whole genome shotgun (WGS) entry which is preliminary data.</text>
</comment>
<dbReference type="CDD" id="cd10170">
    <property type="entry name" value="ASKHA_NBD_HSP70"/>
    <property type="match status" value="1"/>
</dbReference>
<accession>A0A8H2Y237</accession>
<evidence type="ECO:0000313" key="2">
    <source>
        <dbReference type="Proteomes" id="UP000663831"/>
    </source>
</evidence>
<name>A0A8H2Y237_9AGAM</name>
<proteinExistence type="predicted"/>